<dbReference type="InterPro" id="IPR020084">
    <property type="entry name" value="NUDIX_hydrolase_CS"/>
</dbReference>
<dbReference type="RefSeq" id="WP_184193617.1">
    <property type="nucleotide sequence ID" value="NZ_JACHGW010000002.1"/>
</dbReference>
<comment type="caution">
    <text evidence="4">The sequence shown here is derived from an EMBL/GenBank/DDBJ whole genome shotgun (WGS) entry which is preliminary data.</text>
</comment>
<name>A0A7W9SNF4_ARMRO</name>
<accession>A0A7W9SNF4</accession>
<dbReference type="PROSITE" id="PS00893">
    <property type="entry name" value="NUDIX_BOX"/>
    <property type="match status" value="1"/>
</dbReference>
<comment type="similarity">
    <text evidence="2">Belongs to the Nudix hydrolase family.</text>
</comment>
<evidence type="ECO:0000313" key="5">
    <source>
        <dbReference type="Proteomes" id="UP000520814"/>
    </source>
</evidence>
<dbReference type="EC" id="3.6.1.55" evidence="4"/>
<feature type="domain" description="Nudix hydrolase" evidence="3">
    <location>
        <begin position="7"/>
        <end position="137"/>
    </location>
</feature>
<dbReference type="Gene3D" id="3.90.79.10">
    <property type="entry name" value="Nucleoside Triphosphate Pyrophosphohydrolase"/>
    <property type="match status" value="1"/>
</dbReference>
<reference evidence="4 5" key="1">
    <citation type="submission" date="2020-08" db="EMBL/GenBank/DDBJ databases">
        <title>Genomic Encyclopedia of Type Strains, Phase IV (KMG-IV): sequencing the most valuable type-strain genomes for metagenomic binning, comparative biology and taxonomic classification.</title>
        <authorList>
            <person name="Goeker M."/>
        </authorList>
    </citation>
    <scope>NUCLEOTIDE SEQUENCE [LARGE SCALE GENOMIC DNA]</scope>
    <source>
        <strain evidence="4 5">DSM 23562</strain>
    </source>
</reference>
<evidence type="ECO:0000313" key="4">
    <source>
        <dbReference type="EMBL" id="MBB6049821.1"/>
    </source>
</evidence>
<dbReference type="AlphaFoldDB" id="A0A7W9SNF4"/>
<dbReference type="GO" id="GO:0035539">
    <property type="term" value="F:8-oxo-7,8-dihydrodeoxyguanosine triphosphate pyrophosphatase activity"/>
    <property type="evidence" value="ECO:0007669"/>
    <property type="project" value="UniProtKB-EC"/>
</dbReference>
<dbReference type="FunFam" id="3.90.79.10:FF:000060">
    <property type="entry name" value="Nudix hydrolase 1"/>
    <property type="match status" value="1"/>
</dbReference>
<dbReference type="PANTHER" id="PTHR16099">
    <property type="entry name" value="8-OXO-DGTP DIPHOSPHATES NUDT15"/>
    <property type="match status" value="1"/>
</dbReference>
<dbReference type="Proteomes" id="UP000520814">
    <property type="component" value="Unassembled WGS sequence"/>
</dbReference>
<organism evidence="4 5">
    <name type="scientific">Armatimonas rosea</name>
    <dbReference type="NCBI Taxonomy" id="685828"/>
    <lineage>
        <taxon>Bacteria</taxon>
        <taxon>Bacillati</taxon>
        <taxon>Armatimonadota</taxon>
        <taxon>Armatimonadia</taxon>
        <taxon>Armatimonadales</taxon>
        <taxon>Armatimonadaceae</taxon>
        <taxon>Armatimonas</taxon>
    </lineage>
</organism>
<dbReference type="EMBL" id="JACHGW010000002">
    <property type="protein sequence ID" value="MBB6049821.1"/>
    <property type="molecule type" value="Genomic_DNA"/>
</dbReference>
<dbReference type="InterPro" id="IPR020476">
    <property type="entry name" value="Nudix_hydrolase"/>
</dbReference>
<protein>
    <submittedName>
        <fullName evidence="4">8-oxo-dGTP diphosphatase</fullName>
        <ecNumber evidence="4">3.6.1.55</ecNumber>
    </submittedName>
</protein>
<dbReference type="PANTHER" id="PTHR16099:SF5">
    <property type="entry name" value="NUCLEOTIDE TRIPHOSPHATE DIPHOSPHATASE NUDT15"/>
    <property type="match status" value="1"/>
</dbReference>
<dbReference type="InterPro" id="IPR015797">
    <property type="entry name" value="NUDIX_hydrolase-like_dom_sf"/>
</dbReference>
<proteinExistence type="inferred from homology"/>
<evidence type="ECO:0000259" key="3">
    <source>
        <dbReference type="PROSITE" id="PS51462"/>
    </source>
</evidence>
<keyword evidence="1 2" id="KW-0378">Hydrolase</keyword>
<dbReference type="CDD" id="cd04678">
    <property type="entry name" value="NUDIX_MTH2_Nudt15"/>
    <property type="match status" value="1"/>
</dbReference>
<dbReference type="PROSITE" id="PS51462">
    <property type="entry name" value="NUDIX"/>
    <property type="match status" value="1"/>
</dbReference>
<dbReference type="InterPro" id="IPR000086">
    <property type="entry name" value="NUDIX_hydrolase_dom"/>
</dbReference>
<keyword evidence="5" id="KW-1185">Reference proteome</keyword>
<sequence length="139" mass="15192">MQTPLPIPRVGVAVLLLRAGKLLLGQRVGTHGAGTWAPPGGYLEFGESLETCARREVLEETGLVIDTVRPGPYTNTVFPSEGKHSVTLFLLADCPESLGAPERREPDKCLGWSWHAWDNFPEPLFATLAQLRESGFVPK</sequence>
<dbReference type="Pfam" id="PF00293">
    <property type="entry name" value="NUDIX"/>
    <property type="match status" value="1"/>
</dbReference>
<evidence type="ECO:0000256" key="1">
    <source>
        <dbReference type="ARBA" id="ARBA00022801"/>
    </source>
</evidence>
<dbReference type="PRINTS" id="PR00502">
    <property type="entry name" value="NUDIXFAMILY"/>
</dbReference>
<gene>
    <name evidence="4" type="ORF">HNQ39_001612</name>
</gene>
<evidence type="ECO:0000256" key="2">
    <source>
        <dbReference type="RuleBase" id="RU003476"/>
    </source>
</evidence>
<dbReference type="SUPFAM" id="SSF55811">
    <property type="entry name" value="Nudix"/>
    <property type="match status" value="1"/>
</dbReference>